<dbReference type="InterPro" id="IPR029526">
    <property type="entry name" value="PGBD"/>
</dbReference>
<dbReference type="Proteomes" id="UP001162156">
    <property type="component" value="Unassembled WGS sequence"/>
</dbReference>
<gene>
    <name evidence="2" type="ORF">NQ314_009430</name>
</gene>
<evidence type="ECO:0000313" key="3">
    <source>
        <dbReference type="Proteomes" id="UP001162156"/>
    </source>
</evidence>
<proteinExistence type="predicted"/>
<evidence type="ECO:0000313" key="2">
    <source>
        <dbReference type="EMBL" id="KAJ8944668.1"/>
    </source>
</evidence>
<dbReference type="Pfam" id="PF13843">
    <property type="entry name" value="DDE_Tnp_1_7"/>
    <property type="match status" value="1"/>
</dbReference>
<organism evidence="2 3">
    <name type="scientific">Rhamnusium bicolor</name>
    <dbReference type="NCBI Taxonomy" id="1586634"/>
    <lineage>
        <taxon>Eukaryota</taxon>
        <taxon>Metazoa</taxon>
        <taxon>Ecdysozoa</taxon>
        <taxon>Arthropoda</taxon>
        <taxon>Hexapoda</taxon>
        <taxon>Insecta</taxon>
        <taxon>Pterygota</taxon>
        <taxon>Neoptera</taxon>
        <taxon>Endopterygota</taxon>
        <taxon>Coleoptera</taxon>
        <taxon>Polyphaga</taxon>
        <taxon>Cucujiformia</taxon>
        <taxon>Chrysomeloidea</taxon>
        <taxon>Cerambycidae</taxon>
        <taxon>Lepturinae</taxon>
        <taxon>Rhagiini</taxon>
        <taxon>Rhamnusium</taxon>
    </lineage>
</organism>
<dbReference type="AlphaFoldDB" id="A0AAV8Y1E0"/>
<comment type="caution">
    <text evidence="2">The sequence shown here is derived from an EMBL/GenBank/DDBJ whole genome shotgun (WGS) entry which is preliminary data.</text>
</comment>
<sequence>MRLGTIRKNKRELPVEISNRTCQNVPKKKDKNVSLLSSLHHDSKIHESTEKPEMIVDYNEFNGGIDTLDKICAAYDCARNTQKWSMVSSYSLLNVVR</sequence>
<keyword evidence="3" id="KW-1185">Reference proteome</keyword>
<reference evidence="2" key="1">
    <citation type="journal article" date="2023" name="Insect Mol. Biol.">
        <title>Genome sequencing provides insights into the evolution of gene families encoding plant cell wall-degrading enzymes in longhorned beetles.</title>
        <authorList>
            <person name="Shin N.R."/>
            <person name="Okamura Y."/>
            <person name="Kirsch R."/>
            <person name="Pauchet Y."/>
        </authorList>
    </citation>
    <scope>NUCLEOTIDE SEQUENCE</scope>
    <source>
        <strain evidence="2">RBIC_L_NR</strain>
    </source>
</reference>
<name>A0AAV8Y1E0_9CUCU</name>
<dbReference type="EMBL" id="JANEYF010002575">
    <property type="protein sequence ID" value="KAJ8944668.1"/>
    <property type="molecule type" value="Genomic_DNA"/>
</dbReference>
<evidence type="ECO:0000259" key="1">
    <source>
        <dbReference type="Pfam" id="PF13843"/>
    </source>
</evidence>
<accession>A0AAV8Y1E0</accession>
<feature type="domain" description="PiggyBac transposable element-derived protein" evidence="1">
    <location>
        <begin position="29"/>
        <end position="96"/>
    </location>
</feature>
<protein>
    <recommendedName>
        <fullName evidence="1">PiggyBac transposable element-derived protein domain-containing protein</fullName>
    </recommendedName>
</protein>